<protein>
    <submittedName>
        <fullName evidence="2">Uncharacterized protein</fullName>
    </submittedName>
</protein>
<dbReference type="Proteomes" id="UP000634136">
    <property type="component" value="Unassembled WGS sequence"/>
</dbReference>
<reference evidence="2" key="1">
    <citation type="submission" date="2020-09" db="EMBL/GenBank/DDBJ databases">
        <title>Genome-Enabled Discovery of Anthraquinone Biosynthesis in Senna tora.</title>
        <authorList>
            <person name="Kang S.-H."/>
            <person name="Pandey R.P."/>
            <person name="Lee C.-M."/>
            <person name="Sim J.-S."/>
            <person name="Jeong J.-T."/>
            <person name="Choi B.-S."/>
            <person name="Jung M."/>
            <person name="Ginzburg D."/>
            <person name="Zhao K."/>
            <person name="Won S.Y."/>
            <person name="Oh T.-J."/>
            <person name="Yu Y."/>
            <person name="Kim N.-H."/>
            <person name="Lee O.R."/>
            <person name="Lee T.-H."/>
            <person name="Bashyal P."/>
            <person name="Kim T.-S."/>
            <person name="Lee W.-H."/>
            <person name="Kawkins C."/>
            <person name="Kim C.-K."/>
            <person name="Kim J.S."/>
            <person name="Ahn B.O."/>
            <person name="Rhee S.Y."/>
            <person name="Sohng J.K."/>
        </authorList>
    </citation>
    <scope>NUCLEOTIDE SEQUENCE</scope>
    <source>
        <tissue evidence="2">Leaf</tissue>
    </source>
</reference>
<organism evidence="2 3">
    <name type="scientific">Senna tora</name>
    <dbReference type="NCBI Taxonomy" id="362788"/>
    <lineage>
        <taxon>Eukaryota</taxon>
        <taxon>Viridiplantae</taxon>
        <taxon>Streptophyta</taxon>
        <taxon>Embryophyta</taxon>
        <taxon>Tracheophyta</taxon>
        <taxon>Spermatophyta</taxon>
        <taxon>Magnoliopsida</taxon>
        <taxon>eudicotyledons</taxon>
        <taxon>Gunneridae</taxon>
        <taxon>Pentapetalae</taxon>
        <taxon>rosids</taxon>
        <taxon>fabids</taxon>
        <taxon>Fabales</taxon>
        <taxon>Fabaceae</taxon>
        <taxon>Caesalpinioideae</taxon>
        <taxon>Cassia clade</taxon>
        <taxon>Senna</taxon>
    </lineage>
</organism>
<evidence type="ECO:0000313" key="3">
    <source>
        <dbReference type="Proteomes" id="UP000634136"/>
    </source>
</evidence>
<feature type="region of interest" description="Disordered" evidence="1">
    <location>
        <begin position="1"/>
        <end position="44"/>
    </location>
</feature>
<dbReference type="AlphaFoldDB" id="A0A834WGQ5"/>
<keyword evidence="3" id="KW-1185">Reference proteome</keyword>
<gene>
    <name evidence="2" type="ORF">G2W53_024176</name>
</gene>
<accession>A0A834WGQ5</accession>
<evidence type="ECO:0000256" key="1">
    <source>
        <dbReference type="SAM" id="MobiDB-lite"/>
    </source>
</evidence>
<proteinExistence type="predicted"/>
<evidence type="ECO:0000313" key="2">
    <source>
        <dbReference type="EMBL" id="KAF7818721.1"/>
    </source>
</evidence>
<dbReference type="EMBL" id="JAAIUW010000008">
    <property type="protein sequence ID" value="KAF7818721.1"/>
    <property type="molecule type" value="Genomic_DNA"/>
</dbReference>
<feature type="compositionally biased region" description="Basic and acidic residues" evidence="1">
    <location>
        <begin position="23"/>
        <end position="44"/>
    </location>
</feature>
<name>A0A834WGQ5_9FABA</name>
<comment type="caution">
    <text evidence="2">The sequence shown here is derived from an EMBL/GenBank/DDBJ whole genome shotgun (WGS) entry which is preliminary data.</text>
</comment>
<sequence length="44" mass="5049">MAKTRKGEKRNWMKLTVTYPQKKNAEKESNGKPGWRELRSNGGG</sequence>